<dbReference type="Proteomes" id="UP000821845">
    <property type="component" value="Chromosome 6"/>
</dbReference>
<evidence type="ECO:0000313" key="1">
    <source>
        <dbReference type="EMBL" id="KAH6929381.1"/>
    </source>
</evidence>
<sequence length="304" mass="33973">MRDVLGKCRWRPNIGVATAFSTRRGFASPKQKDEVGLAAGAQVRSQWARASRESPAGAANPGRPYKRRFRTWANRVARRLLLGLTACLRSQIGAACGGDIAGAAALVRPRQSLLGPLFLSCIPADSDDAIAFRGTLGLAREAPRARTMEIGTTRPTTTNSDRFLFARCLREERGRCQRLCWERAFIRSECFICRVPARPGALVNRASPPVLQIVRIHWLRLPGRGNLDYGVDRLCRLGRFASSLVVPCASSVVCSRFRPFWRNRGIIYSRRSLRRTIPSAFVPALRESYAKMSRDRSRRRGCKS</sequence>
<protein>
    <submittedName>
        <fullName evidence="1">Uncharacterized protein</fullName>
    </submittedName>
</protein>
<keyword evidence="2" id="KW-1185">Reference proteome</keyword>
<organism evidence="1 2">
    <name type="scientific">Hyalomma asiaticum</name>
    <name type="common">Tick</name>
    <dbReference type="NCBI Taxonomy" id="266040"/>
    <lineage>
        <taxon>Eukaryota</taxon>
        <taxon>Metazoa</taxon>
        <taxon>Ecdysozoa</taxon>
        <taxon>Arthropoda</taxon>
        <taxon>Chelicerata</taxon>
        <taxon>Arachnida</taxon>
        <taxon>Acari</taxon>
        <taxon>Parasitiformes</taxon>
        <taxon>Ixodida</taxon>
        <taxon>Ixodoidea</taxon>
        <taxon>Ixodidae</taxon>
        <taxon>Hyalomminae</taxon>
        <taxon>Hyalomma</taxon>
    </lineage>
</organism>
<comment type="caution">
    <text evidence="1">The sequence shown here is derived from an EMBL/GenBank/DDBJ whole genome shotgun (WGS) entry which is preliminary data.</text>
</comment>
<gene>
    <name evidence="1" type="ORF">HPB50_026863</name>
</gene>
<dbReference type="EMBL" id="CM023486">
    <property type="protein sequence ID" value="KAH6929381.1"/>
    <property type="molecule type" value="Genomic_DNA"/>
</dbReference>
<evidence type="ECO:0000313" key="2">
    <source>
        <dbReference type="Proteomes" id="UP000821845"/>
    </source>
</evidence>
<accession>A0ACB7S5Q8</accession>
<proteinExistence type="predicted"/>
<name>A0ACB7S5Q8_HYAAI</name>
<reference evidence="1" key="1">
    <citation type="submission" date="2020-05" db="EMBL/GenBank/DDBJ databases">
        <title>Large-scale comparative analyses of tick genomes elucidate their genetic diversity and vector capacities.</title>
        <authorList>
            <person name="Jia N."/>
            <person name="Wang J."/>
            <person name="Shi W."/>
            <person name="Du L."/>
            <person name="Sun Y."/>
            <person name="Zhan W."/>
            <person name="Jiang J."/>
            <person name="Wang Q."/>
            <person name="Zhang B."/>
            <person name="Ji P."/>
            <person name="Sakyi L.B."/>
            <person name="Cui X."/>
            <person name="Yuan T."/>
            <person name="Jiang B."/>
            <person name="Yang W."/>
            <person name="Lam T.T.-Y."/>
            <person name="Chang Q."/>
            <person name="Ding S."/>
            <person name="Wang X."/>
            <person name="Zhu J."/>
            <person name="Ruan X."/>
            <person name="Zhao L."/>
            <person name="Wei J."/>
            <person name="Que T."/>
            <person name="Du C."/>
            <person name="Cheng J."/>
            <person name="Dai P."/>
            <person name="Han X."/>
            <person name="Huang E."/>
            <person name="Gao Y."/>
            <person name="Liu J."/>
            <person name="Shao H."/>
            <person name="Ye R."/>
            <person name="Li L."/>
            <person name="Wei W."/>
            <person name="Wang X."/>
            <person name="Wang C."/>
            <person name="Yang T."/>
            <person name="Huo Q."/>
            <person name="Li W."/>
            <person name="Guo W."/>
            <person name="Chen H."/>
            <person name="Zhou L."/>
            <person name="Ni X."/>
            <person name="Tian J."/>
            <person name="Zhou Y."/>
            <person name="Sheng Y."/>
            <person name="Liu T."/>
            <person name="Pan Y."/>
            <person name="Xia L."/>
            <person name="Li J."/>
            <person name="Zhao F."/>
            <person name="Cao W."/>
        </authorList>
    </citation>
    <scope>NUCLEOTIDE SEQUENCE</scope>
    <source>
        <strain evidence="1">Hyas-2018</strain>
    </source>
</reference>